<name>A0A563W062_9CYAN</name>
<dbReference type="EMBL" id="CAACVJ010000480">
    <property type="protein sequence ID" value="VEP17050.1"/>
    <property type="molecule type" value="Genomic_DNA"/>
</dbReference>
<keyword evidence="2" id="KW-1185">Reference proteome</keyword>
<dbReference type="AlphaFoldDB" id="A0A563W062"/>
<gene>
    <name evidence="1" type="ORF">H1P_5300002</name>
</gene>
<protein>
    <submittedName>
        <fullName evidence="1">Uncharacterized protein</fullName>
    </submittedName>
</protein>
<evidence type="ECO:0000313" key="2">
    <source>
        <dbReference type="Proteomes" id="UP000320055"/>
    </source>
</evidence>
<reference evidence="1 2" key="1">
    <citation type="submission" date="2019-01" db="EMBL/GenBank/DDBJ databases">
        <authorList>
            <person name="Brito A."/>
        </authorList>
    </citation>
    <scope>NUCLEOTIDE SEQUENCE [LARGE SCALE GENOMIC DNA]</scope>
    <source>
        <strain evidence="1">1</strain>
    </source>
</reference>
<dbReference type="Proteomes" id="UP000320055">
    <property type="component" value="Unassembled WGS sequence"/>
</dbReference>
<organism evidence="1 2">
    <name type="scientific">Hyella patelloides LEGE 07179</name>
    <dbReference type="NCBI Taxonomy" id="945734"/>
    <lineage>
        <taxon>Bacteria</taxon>
        <taxon>Bacillati</taxon>
        <taxon>Cyanobacteriota</taxon>
        <taxon>Cyanophyceae</taxon>
        <taxon>Pleurocapsales</taxon>
        <taxon>Hyellaceae</taxon>
        <taxon>Hyella</taxon>
    </lineage>
</organism>
<evidence type="ECO:0000313" key="1">
    <source>
        <dbReference type="EMBL" id="VEP17050.1"/>
    </source>
</evidence>
<accession>A0A563W062</accession>
<proteinExistence type="predicted"/>
<sequence>MLFTLDLKNTLLLLNQPLIDGSGSTTTPAIITIVSDCKISTYFLKKSS</sequence>